<organism evidence="2 3">
    <name type="scientific">Gordonia phage Wizard</name>
    <dbReference type="NCBI Taxonomy" id="1838083"/>
    <lineage>
        <taxon>Viruses</taxon>
        <taxon>Duplodnaviria</taxon>
        <taxon>Heunggongvirae</taxon>
        <taxon>Uroviricota</taxon>
        <taxon>Caudoviricetes</taxon>
        <taxon>Stackebrandtviridae</taxon>
        <taxon>Frickvirinae</taxon>
        <taxon>Wizardvirus</taxon>
        <taxon>Wizardvirus wizard</taxon>
    </lineage>
</organism>
<sequence>MGDSLTAALTASGIVYDLADFSNPQLEGPTALQVTDDGRVRGHLAIWDTPHIGYGEMVPPPHSSTSYAYFHQGVVRTGAGDLPVGKLTLGTGHAGPGGDAMAAAAHYDDTGSTVAVVRAGEDQHGIWMAGRIVPGVNDQQIDELRRSSVSGDWRDVTRQGQMELVAALAVNVPGFPIPRTEQLVAAGRPVGLVAAGIVHRRDPNSPVTYADLTSLVSAAVSDAQKSADRRKKAEEAFAAVKGDVDADREDQRKKKADKRKKASGNVIADVRKDRARGQMAGLLAAGVESTANDVAGRMPAQLHRYWTTGKGLAKWATKPTPYRSLVTALSSVPEIVADMTPEQIKGLAANLYHDVFKQWPGKQRGDKGSGKLAASGVFDEPGVRVALDRAETALLAAAAGGGSGK</sequence>
<feature type="region of interest" description="Disordered" evidence="1">
    <location>
        <begin position="242"/>
        <end position="264"/>
    </location>
</feature>
<feature type="compositionally biased region" description="Basic and acidic residues" evidence="1">
    <location>
        <begin position="242"/>
        <end position="252"/>
    </location>
</feature>
<accession>A0A161HSU2</accession>
<keyword evidence="3" id="KW-1185">Reference proteome</keyword>
<dbReference type="GeneID" id="28800271"/>
<protein>
    <submittedName>
        <fullName evidence="2">Capsid maturation protease</fullName>
    </submittedName>
</protein>
<dbReference type="KEGG" id="vg:28800271"/>
<dbReference type="OrthoDB" id="466at10239"/>
<dbReference type="RefSeq" id="YP_009274055.1">
    <property type="nucleotide sequence ID" value="NC_030913.1"/>
</dbReference>
<proteinExistence type="predicted"/>
<gene>
    <name evidence="2" type="primary">16</name>
    <name evidence="2" type="ORF">WIZARD_16</name>
</gene>
<evidence type="ECO:0000256" key="1">
    <source>
        <dbReference type="SAM" id="MobiDB-lite"/>
    </source>
</evidence>
<dbReference type="GO" id="GO:0006508">
    <property type="term" value="P:proteolysis"/>
    <property type="evidence" value="ECO:0007669"/>
    <property type="project" value="UniProtKB-KW"/>
</dbReference>
<reference evidence="2 3" key="1">
    <citation type="submission" date="2016-03" db="EMBL/GenBank/DDBJ databases">
        <authorList>
            <person name="Montgomery M.T."/>
            <person name="Guerrero C.A."/>
            <person name="Mavrich T.N."/>
            <person name="Pope W.H."/>
            <person name="Garlena R.A."/>
            <person name="Russell D.A."/>
            <person name="Jacobs-Sera D."/>
            <person name="Hendrix R.W."/>
            <person name="Hatfull G.F."/>
        </authorList>
    </citation>
    <scope>NUCLEOTIDE SEQUENCE [LARGE SCALE GENOMIC DNA]</scope>
</reference>
<feature type="compositionally biased region" description="Basic residues" evidence="1">
    <location>
        <begin position="253"/>
        <end position="262"/>
    </location>
</feature>
<keyword evidence="2" id="KW-0378">Hydrolase</keyword>
<evidence type="ECO:0000313" key="2">
    <source>
        <dbReference type="EMBL" id="ANA85322.1"/>
    </source>
</evidence>
<dbReference type="GO" id="GO:0008233">
    <property type="term" value="F:peptidase activity"/>
    <property type="evidence" value="ECO:0007669"/>
    <property type="project" value="UniProtKB-KW"/>
</dbReference>
<dbReference type="EMBL" id="KU998234">
    <property type="protein sequence ID" value="ANA85322.1"/>
    <property type="molecule type" value="Genomic_DNA"/>
</dbReference>
<dbReference type="Proteomes" id="UP000204215">
    <property type="component" value="Segment"/>
</dbReference>
<name>A0A161HSU2_9CAUD</name>
<evidence type="ECO:0000313" key="3">
    <source>
        <dbReference type="Proteomes" id="UP000204215"/>
    </source>
</evidence>
<keyword evidence="2" id="KW-0645">Protease</keyword>